<feature type="binding site" evidence="6">
    <location>
        <position position="59"/>
    </location>
    <ligand>
        <name>Mg(2+)</name>
        <dbReference type="ChEBI" id="CHEBI:18420"/>
    </ligand>
</feature>
<comment type="function">
    <text evidence="6">Probably catalyzes the deacetylation of acetylated carbohydrates an important step in the degradation of oligosaccharides.</text>
</comment>
<dbReference type="CDD" id="cd10803">
    <property type="entry name" value="YdjC_EF3048_like"/>
    <property type="match status" value="1"/>
</dbReference>
<dbReference type="GO" id="GO:0000272">
    <property type="term" value="P:polysaccharide catabolic process"/>
    <property type="evidence" value="ECO:0007669"/>
    <property type="project" value="InterPro"/>
</dbReference>
<dbReference type="Proteomes" id="UP000197781">
    <property type="component" value="Chromosome"/>
</dbReference>
<dbReference type="Pfam" id="PF04794">
    <property type="entry name" value="YdjC"/>
    <property type="match status" value="1"/>
</dbReference>
<keyword evidence="3 6" id="KW-0378">Hydrolase</keyword>
<protein>
    <recommendedName>
        <fullName evidence="6">Carbohydrate deacetylase</fullName>
        <ecNumber evidence="6">3.5.1.-</ecNumber>
    </recommendedName>
</protein>
<comment type="similarity">
    <text evidence="6">Belongs to the YdjC deacetylase family.</text>
</comment>
<evidence type="ECO:0000256" key="4">
    <source>
        <dbReference type="ARBA" id="ARBA00022842"/>
    </source>
</evidence>
<keyword evidence="4 6" id="KW-0460">Magnesium</keyword>
<comment type="subunit">
    <text evidence="6">Homodimer.</text>
</comment>
<dbReference type="GO" id="GO:0019213">
    <property type="term" value="F:deacetylase activity"/>
    <property type="evidence" value="ECO:0007669"/>
    <property type="project" value="TreeGrafter"/>
</dbReference>
<dbReference type="InterPro" id="IPR011330">
    <property type="entry name" value="Glyco_hydro/deAcase_b/a-brl"/>
</dbReference>
<dbReference type="EMBL" id="CP018145">
    <property type="protein sequence ID" value="ASJ56334.1"/>
    <property type="molecule type" value="Genomic_DNA"/>
</dbReference>
<dbReference type="KEGG" id="bfm:BP422_23880"/>
<dbReference type="Gene3D" id="3.20.20.370">
    <property type="entry name" value="Glycoside hydrolase/deacetylase"/>
    <property type="match status" value="1"/>
</dbReference>
<keyword evidence="5 6" id="KW-0119">Carbohydrate metabolism</keyword>
<dbReference type="PANTHER" id="PTHR31609">
    <property type="entry name" value="YDJC DEACETYLASE FAMILY MEMBER"/>
    <property type="match status" value="1"/>
</dbReference>
<keyword evidence="2 6" id="KW-0479">Metal-binding</keyword>
<dbReference type="EC" id="3.5.1.-" evidence="6"/>
<dbReference type="InterPro" id="IPR022948">
    <property type="entry name" value="COD_ChbG_bac"/>
</dbReference>
<dbReference type="AlphaFoldDB" id="A0A220MMH1"/>
<evidence type="ECO:0000256" key="2">
    <source>
        <dbReference type="ARBA" id="ARBA00022723"/>
    </source>
</evidence>
<comment type="cofactor">
    <cofactor evidence="1 6">
        <name>Mg(2+)</name>
        <dbReference type="ChEBI" id="CHEBI:18420"/>
    </cofactor>
</comment>
<feature type="binding site" evidence="6">
    <location>
        <position position="121"/>
    </location>
    <ligand>
        <name>Mg(2+)</name>
        <dbReference type="ChEBI" id="CHEBI:18420"/>
    </ligand>
</feature>
<evidence type="ECO:0000256" key="5">
    <source>
        <dbReference type="ARBA" id="ARBA00023277"/>
    </source>
</evidence>
<dbReference type="RefSeq" id="WP_088909911.1">
    <property type="nucleotide sequence ID" value="NZ_CP018145.1"/>
</dbReference>
<evidence type="ECO:0000256" key="6">
    <source>
        <dbReference type="HAMAP-Rule" id="MF_01246"/>
    </source>
</evidence>
<gene>
    <name evidence="7" type="ORF">BP422_23880</name>
</gene>
<dbReference type="GO" id="GO:0046872">
    <property type="term" value="F:metal ion binding"/>
    <property type="evidence" value="ECO:0007669"/>
    <property type="project" value="UniProtKB-KW"/>
</dbReference>
<sequence length="248" mass="27659">MKLIVNADDFGYSKGVNLGIVEAHREGVVTSATLMVNMEGFKHAVGLAKEHPTLGVGIHLVLTCGLPVSQDVPSLTDGEGRFRRGQDHLISAVPEEIVRELRAQLERFVASGLKLTHIDSHHHVHAHPAVLPIVLKLAEEYRVPVRYPWMSGTLEQRDQSSVPTTEGFSHHFYGDDLTVQSFVRIVEDMADYPVVEIMTHPAYLDEALLTGSSYAKQRTTELKILTAEELKQYIRDQKIQLVTFSELG</sequence>
<evidence type="ECO:0000313" key="8">
    <source>
        <dbReference type="Proteomes" id="UP000197781"/>
    </source>
</evidence>
<dbReference type="NCBIfam" id="NF002559">
    <property type="entry name" value="PRK02134.1"/>
    <property type="match status" value="1"/>
</dbReference>
<dbReference type="HAMAP" id="MF_01246">
    <property type="entry name" value="COD"/>
    <property type="match status" value="1"/>
</dbReference>
<accession>A0A220MMH1</accession>
<evidence type="ECO:0000256" key="1">
    <source>
        <dbReference type="ARBA" id="ARBA00001946"/>
    </source>
</evidence>
<reference evidence="7 8" key="1">
    <citation type="submission" date="2016-11" db="EMBL/GenBank/DDBJ databases">
        <authorList>
            <person name="Jaros S."/>
            <person name="Januszkiewicz K."/>
            <person name="Wedrychowicz H."/>
        </authorList>
    </citation>
    <scope>NUCLEOTIDE SEQUENCE [LARGE SCALE GENOMIC DNA]</scope>
    <source>
        <strain evidence="7 8">NF2</strain>
    </source>
</reference>
<evidence type="ECO:0000313" key="7">
    <source>
        <dbReference type="EMBL" id="ASJ56334.1"/>
    </source>
</evidence>
<evidence type="ECO:0000256" key="3">
    <source>
        <dbReference type="ARBA" id="ARBA00022801"/>
    </source>
</evidence>
<dbReference type="GO" id="GO:0016811">
    <property type="term" value="F:hydrolase activity, acting on carbon-nitrogen (but not peptide) bonds, in linear amides"/>
    <property type="evidence" value="ECO:0007669"/>
    <property type="project" value="UniProtKB-UniRule"/>
</dbReference>
<dbReference type="SUPFAM" id="SSF88713">
    <property type="entry name" value="Glycoside hydrolase/deacetylase"/>
    <property type="match status" value="1"/>
</dbReference>
<dbReference type="PANTHER" id="PTHR31609:SF1">
    <property type="entry name" value="CARBOHYDRATE DEACETYLASE"/>
    <property type="match status" value="1"/>
</dbReference>
<name>A0A220MMH1_9BACL</name>
<dbReference type="InterPro" id="IPR006879">
    <property type="entry name" value="YdjC-like"/>
</dbReference>
<proteinExistence type="inferred from homology"/>
<organism evidence="7 8">
    <name type="scientific">Brevibacillus formosus</name>
    <dbReference type="NCBI Taxonomy" id="54913"/>
    <lineage>
        <taxon>Bacteria</taxon>
        <taxon>Bacillati</taxon>
        <taxon>Bacillota</taxon>
        <taxon>Bacilli</taxon>
        <taxon>Bacillales</taxon>
        <taxon>Paenibacillaceae</taxon>
        <taxon>Brevibacillus</taxon>
    </lineage>
</organism>